<dbReference type="AlphaFoldDB" id="A0A844GMM7"/>
<evidence type="ECO:0000313" key="1">
    <source>
        <dbReference type="EMBL" id="MTD62639.1"/>
    </source>
</evidence>
<evidence type="ECO:0000313" key="2">
    <source>
        <dbReference type="Proteomes" id="UP000437824"/>
    </source>
</evidence>
<proteinExistence type="predicted"/>
<name>A0A844GMM7_9FIRM</name>
<comment type="caution">
    <text evidence="1">The sequence shown here is derived from an EMBL/GenBank/DDBJ whole genome shotgun (WGS) entry which is preliminary data.</text>
</comment>
<dbReference type="EMBL" id="WMBC01000017">
    <property type="protein sequence ID" value="MTD62639.1"/>
    <property type="molecule type" value="Genomic_DNA"/>
</dbReference>
<gene>
    <name evidence="1" type="ORF">GKZ57_15720</name>
</gene>
<accession>A0A844GMM7</accession>
<reference evidence="1 2" key="1">
    <citation type="submission" date="2019-11" db="EMBL/GenBank/DDBJ databases">
        <title>Draft genome sequence of Blautia luti DSM 14534T, isolated from human stool.</title>
        <authorList>
            <person name="Ortiz R."/>
            <person name="Melis-Arcos F."/>
            <person name="Covarrubias P."/>
            <person name="Cardenas J.P."/>
            <person name="Perez-Donoso J."/>
            <person name="Almonacid D."/>
        </authorList>
    </citation>
    <scope>NUCLEOTIDE SEQUENCE [LARGE SCALE GENOMIC DNA]</scope>
    <source>
        <strain evidence="1 2">DSM 14534</strain>
    </source>
</reference>
<sequence length="62" mass="7220">MEIREEFISGFCRTCNGGQTVCCEYEKNEAGEWKLTFMDCAHERCVNTVSCEIFREANEKQD</sequence>
<dbReference type="RefSeq" id="WP_118509531.1">
    <property type="nucleotide sequence ID" value="NZ_WMBC01000017.1"/>
</dbReference>
<protein>
    <submittedName>
        <fullName evidence="1">Uncharacterized protein</fullName>
    </submittedName>
</protein>
<dbReference type="Proteomes" id="UP000437824">
    <property type="component" value="Unassembled WGS sequence"/>
</dbReference>
<organism evidence="1 2">
    <name type="scientific">Blautia luti DSM 14534 = JCM 17040</name>
    <dbReference type="NCBI Taxonomy" id="649762"/>
    <lineage>
        <taxon>Bacteria</taxon>
        <taxon>Bacillati</taxon>
        <taxon>Bacillota</taxon>
        <taxon>Clostridia</taxon>
        <taxon>Lachnospirales</taxon>
        <taxon>Lachnospiraceae</taxon>
        <taxon>Blautia</taxon>
    </lineage>
</organism>